<dbReference type="EMBL" id="JABDTM020024641">
    <property type="protein sequence ID" value="KAH0814098.1"/>
    <property type="molecule type" value="Genomic_DNA"/>
</dbReference>
<feature type="region of interest" description="Disordered" evidence="1">
    <location>
        <begin position="157"/>
        <end position="181"/>
    </location>
</feature>
<evidence type="ECO:0000256" key="1">
    <source>
        <dbReference type="SAM" id="MobiDB-lite"/>
    </source>
</evidence>
<organism evidence="2 3">
    <name type="scientific">Tenebrio molitor</name>
    <name type="common">Yellow mealworm beetle</name>
    <dbReference type="NCBI Taxonomy" id="7067"/>
    <lineage>
        <taxon>Eukaryota</taxon>
        <taxon>Metazoa</taxon>
        <taxon>Ecdysozoa</taxon>
        <taxon>Arthropoda</taxon>
        <taxon>Hexapoda</taxon>
        <taxon>Insecta</taxon>
        <taxon>Pterygota</taxon>
        <taxon>Neoptera</taxon>
        <taxon>Endopterygota</taxon>
        <taxon>Coleoptera</taxon>
        <taxon>Polyphaga</taxon>
        <taxon>Cucujiformia</taxon>
        <taxon>Tenebrionidae</taxon>
        <taxon>Tenebrio</taxon>
    </lineage>
</organism>
<evidence type="ECO:0000313" key="2">
    <source>
        <dbReference type="EMBL" id="KAH0814098.1"/>
    </source>
</evidence>
<dbReference type="Proteomes" id="UP000719412">
    <property type="component" value="Unassembled WGS sequence"/>
</dbReference>
<feature type="compositionally biased region" description="Polar residues" evidence="1">
    <location>
        <begin position="157"/>
        <end position="169"/>
    </location>
</feature>
<keyword evidence="3" id="KW-1185">Reference proteome</keyword>
<feature type="compositionally biased region" description="Low complexity" evidence="1">
    <location>
        <begin position="221"/>
        <end position="235"/>
    </location>
</feature>
<feature type="region of interest" description="Disordered" evidence="1">
    <location>
        <begin position="215"/>
        <end position="243"/>
    </location>
</feature>
<comment type="caution">
    <text evidence="2">The sequence shown here is derived from an EMBL/GenBank/DDBJ whole genome shotgun (WGS) entry which is preliminary data.</text>
</comment>
<dbReference type="AlphaFoldDB" id="A0A8J6HI90"/>
<name>A0A8J6HI90_TENMO</name>
<gene>
    <name evidence="2" type="ORF">GEV33_008693</name>
</gene>
<protein>
    <submittedName>
        <fullName evidence="2">Uncharacterized protein</fullName>
    </submittedName>
</protein>
<accession>A0A8J6HI90</accession>
<proteinExistence type="predicted"/>
<reference evidence="2" key="1">
    <citation type="journal article" date="2020" name="J Insects Food Feed">
        <title>The yellow mealworm (Tenebrio molitor) genome: a resource for the emerging insects as food and feed industry.</title>
        <authorList>
            <person name="Eriksson T."/>
            <person name="Andere A."/>
            <person name="Kelstrup H."/>
            <person name="Emery V."/>
            <person name="Picard C."/>
        </authorList>
    </citation>
    <scope>NUCLEOTIDE SEQUENCE</scope>
    <source>
        <strain evidence="2">Stoneville</strain>
        <tissue evidence="2">Whole head</tissue>
    </source>
</reference>
<evidence type="ECO:0000313" key="3">
    <source>
        <dbReference type="Proteomes" id="UP000719412"/>
    </source>
</evidence>
<reference evidence="2" key="2">
    <citation type="submission" date="2021-08" db="EMBL/GenBank/DDBJ databases">
        <authorList>
            <person name="Eriksson T."/>
        </authorList>
    </citation>
    <scope>NUCLEOTIDE SEQUENCE</scope>
    <source>
        <strain evidence="2">Stoneville</strain>
        <tissue evidence="2">Whole head</tissue>
    </source>
</reference>
<sequence length="395" mass="43491">MLEIVLPQPQAASATTIFLSVSGDALWRQLLRQKTAVTRKVNSAFSRSTDTGSCRRSGTITPIHPVLLRFLTYELDGVPNLHAGFEDAFVGAIRKPCTSILPTNPSSVPSLYRAPIYTTLYPARLHQIFACKRRMIRKTFDSPTGSPPITYIMKLTQSRSKPVSNNSRAATPPLINLHRPSGRPPGACGLDPLDHAVTVDDIRTFPKQEHLLLQLDRQDPEAPTTTTEAGPTSHGTPKDDQDTIYVPLSPLSDSVEDFLQFFPSANAGVQTEAGCRRTPHNPHVNKTKLLVTSRLQGNTTAFHCLRLGDESKACITGIPPVASRKLEHGMLVGVEGPINCPNRTCRDIKQTPRLMFLIEVVDLDTRSSGWNTPNFEFLRFAVRTDYTGPGPSCEF</sequence>